<proteinExistence type="predicted"/>
<dbReference type="KEGG" id="ffu:CLAFUR5_08267"/>
<dbReference type="PANTHER" id="PTHR38795">
    <property type="entry name" value="DUF6604 DOMAIN-CONTAINING PROTEIN"/>
    <property type="match status" value="1"/>
</dbReference>
<dbReference type="GeneID" id="71988145"/>
<evidence type="ECO:0000259" key="1">
    <source>
        <dbReference type="Pfam" id="PF20253"/>
    </source>
</evidence>
<dbReference type="PANTHER" id="PTHR38795:SF1">
    <property type="entry name" value="DUF6604 DOMAIN-CONTAINING PROTEIN"/>
    <property type="match status" value="1"/>
</dbReference>
<name>A0A9Q8LDS6_PASFU</name>
<gene>
    <name evidence="2" type="ORF">CLAFUR5_08267</name>
</gene>
<dbReference type="RefSeq" id="XP_047759903.1">
    <property type="nucleotide sequence ID" value="XM_047907415.1"/>
</dbReference>
<evidence type="ECO:0000313" key="3">
    <source>
        <dbReference type="Proteomes" id="UP000756132"/>
    </source>
</evidence>
<dbReference type="EMBL" id="CP090165">
    <property type="protein sequence ID" value="UJO15537.1"/>
    <property type="molecule type" value="Genomic_DNA"/>
</dbReference>
<dbReference type="InterPro" id="IPR046539">
    <property type="entry name" value="DUF6604"/>
</dbReference>
<organism evidence="2 3">
    <name type="scientific">Passalora fulva</name>
    <name type="common">Tomato leaf mold</name>
    <name type="synonym">Cladosporium fulvum</name>
    <dbReference type="NCBI Taxonomy" id="5499"/>
    <lineage>
        <taxon>Eukaryota</taxon>
        <taxon>Fungi</taxon>
        <taxon>Dikarya</taxon>
        <taxon>Ascomycota</taxon>
        <taxon>Pezizomycotina</taxon>
        <taxon>Dothideomycetes</taxon>
        <taxon>Dothideomycetidae</taxon>
        <taxon>Mycosphaerellales</taxon>
        <taxon>Mycosphaerellaceae</taxon>
        <taxon>Fulvia</taxon>
    </lineage>
</organism>
<evidence type="ECO:0000313" key="2">
    <source>
        <dbReference type="EMBL" id="UJO15537.1"/>
    </source>
</evidence>
<sequence>MTTHTAPPLASRHAQYTAGTKKTTEWLCLTAHTLTGAAIDLTEATQISVQKHLSLAQTIATAAKLAMQVEVEGLSQTPSLLDGVIESRQEFVKFYSAHYARSQRQSSHGHRHCLGALRNVRMVLLTVQLPETGSADREDTSGLPTANVYCIQWHRWEEDEDENNDDEALWATSHTALETDQTQSGHAPFTHQERPPEELLDREFAVWCFVRDAQDLKRWARDALQEYSSGHISFTAASEVLTTAVNLIREHASQQLGPDDWTIVHEFLEL</sequence>
<feature type="domain" description="DUF6604" evidence="1">
    <location>
        <begin position="15"/>
        <end position="250"/>
    </location>
</feature>
<protein>
    <recommendedName>
        <fullName evidence="1">DUF6604 domain-containing protein</fullName>
    </recommendedName>
</protein>
<accession>A0A9Q8LDS6</accession>
<dbReference type="AlphaFoldDB" id="A0A9Q8LDS6"/>
<dbReference type="Pfam" id="PF20253">
    <property type="entry name" value="DUF6604"/>
    <property type="match status" value="1"/>
</dbReference>
<reference evidence="2" key="1">
    <citation type="submission" date="2021-12" db="EMBL/GenBank/DDBJ databases">
        <authorList>
            <person name="Zaccaron A."/>
            <person name="Stergiopoulos I."/>
        </authorList>
    </citation>
    <scope>NUCLEOTIDE SEQUENCE</scope>
    <source>
        <strain evidence="2">Race5_Kim</strain>
    </source>
</reference>
<reference evidence="2" key="2">
    <citation type="journal article" date="2022" name="Microb. Genom.">
        <title>A chromosome-scale genome assembly of the tomato pathogen Cladosporium fulvum reveals a compartmentalized genome architecture and the presence of a dispensable chromosome.</title>
        <authorList>
            <person name="Zaccaron A.Z."/>
            <person name="Chen L.H."/>
            <person name="Samaras A."/>
            <person name="Stergiopoulos I."/>
        </authorList>
    </citation>
    <scope>NUCLEOTIDE SEQUENCE</scope>
    <source>
        <strain evidence="2">Race5_Kim</strain>
    </source>
</reference>
<dbReference type="Proteomes" id="UP000756132">
    <property type="component" value="Chromosome 3"/>
</dbReference>
<keyword evidence="3" id="KW-1185">Reference proteome</keyword>